<organism evidence="2">
    <name type="scientific">Magallana gigas</name>
    <name type="common">Pacific oyster</name>
    <name type="synonym">Crassostrea gigas</name>
    <dbReference type="NCBI Taxonomy" id="29159"/>
    <lineage>
        <taxon>Eukaryota</taxon>
        <taxon>Metazoa</taxon>
        <taxon>Spiralia</taxon>
        <taxon>Lophotrochozoa</taxon>
        <taxon>Mollusca</taxon>
        <taxon>Bivalvia</taxon>
        <taxon>Autobranchia</taxon>
        <taxon>Pteriomorphia</taxon>
        <taxon>Ostreida</taxon>
        <taxon>Ostreoidea</taxon>
        <taxon>Ostreidae</taxon>
        <taxon>Magallana</taxon>
    </lineage>
</organism>
<dbReference type="HOGENOM" id="CLU_680178_0_0_1"/>
<feature type="compositionally biased region" description="Basic and acidic residues" evidence="1">
    <location>
        <begin position="206"/>
        <end position="219"/>
    </location>
</feature>
<sequence>MADLLKPTKSSRLKERTLTDTKISLNKEKSSMSTSRAGSDVGDGSEVKNGIDVAKENDNVRKSADINEKQISDVLKEAKAIDENDLDEYDPDLFITEEEKKAFDYMLEQKRAEIVQRKETFQNWVDAITRRRMFALSRMRKINFSHGKRNKMYGKLEDFINEVYSGTDTPAEISSSKEDENGNISEQSNTENRSVDSSRVGSNSELGREDTGFVSRDLDQTPTVVPDQTPHKSAMYTSSLEAELPIEVHCLQGGGEALYSFNGMFSRNSTRYSLLLGSGGSHTMTLVPRPPGRQHDYRMLLGIIGASEAPSLSGNKQRNPTSRRITHTSLTRYHGMRATDLNFRVNVAAILLADRSDSYVWTEVKKEPGTPRELLNADEALKDFRSWINNSNDLPSHDHAILFTG</sequence>
<feature type="compositionally biased region" description="Polar residues" evidence="1">
    <location>
        <begin position="182"/>
        <end position="205"/>
    </location>
</feature>
<dbReference type="AlphaFoldDB" id="K1QZ99"/>
<dbReference type="InParanoid" id="K1QZ99"/>
<dbReference type="EMBL" id="JH817313">
    <property type="protein sequence ID" value="EKC34145.1"/>
    <property type="molecule type" value="Genomic_DNA"/>
</dbReference>
<protein>
    <submittedName>
        <fullName evidence="2">Uncharacterized protein</fullName>
    </submittedName>
</protein>
<feature type="region of interest" description="Disordered" evidence="1">
    <location>
        <begin position="170"/>
        <end position="231"/>
    </location>
</feature>
<accession>K1QZ99</accession>
<evidence type="ECO:0000256" key="1">
    <source>
        <dbReference type="SAM" id="MobiDB-lite"/>
    </source>
</evidence>
<evidence type="ECO:0000313" key="2">
    <source>
        <dbReference type="EMBL" id="EKC34145.1"/>
    </source>
</evidence>
<feature type="compositionally biased region" description="Basic and acidic residues" evidence="1">
    <location>
        <begin position="12"/>
        <end position="30"/>
    </location>
</feature>
<proteinExistence type="predicted"/>
<feature type="region of interest" description="Disordered" evidence="1">
    <location>
        <begin position="1"/>
        <end position="56"/>
    </location>
</feature>
<gene>
    <name evidence="2" type="ORF">CGI_10004147</name>
</gene>
<reference evidence="2" key="1">
    <citation type="journal article" date="2012" name="Nature">
        <title>The oyster genome reveals stress adaptation and complexity of shell formation.</title>
        <authorList>
            <person name="Zhang G."/>
            <person name="Fang X."/>
            <person name="Guo X."/>
            <person name="Li L."/>
            <person name="Luo R."/>
            <person name="Xu F."/>
            <person name="Yang P."/>
            <person name="Zhang L."/>
            <person name="Wang X."/>
            <person name="Qi H."/>
            <person name="Xiong Z."/>
            <person name="Que H."/>
            <person name="Xie Y."/>
            <person name="Holland P.W."/>
            <person name="Paps J."/>
            <person name="Zhu Y."/>
            <person name="Wu F."/>
            <person name="Chen Y."/>
            <person name="Wang J."/>
            <person name="Peng C."/>
            <person name="Meng J."/>
            <person name="Yang L."/>
            <person name="Liu J."/>
            <person name="Wen B."/>
            <person name="Zhang N."/>
            <person name="Huang Z."/>
            <person name="Zhu Q."/>
            <person name="Feng Y."/>
            <person name="Mount A."/>
            <person name="Hedgecock D."/>
            <person name="Xu Z."/>
            <person name="Liu Y."/>
            <person name="Domazet-Loso T."/>
            <person name="Du Y."/>
            <person name="Sun X."/>
            <person name="Zhang S."/>
            <person name="Liu B."/>
            <person name="Cheng P."/>
            <person name="Jiang X."/>
            <person name="Li J."/>
            <person name="Fan D."/>
            <person name="Wang W."/>
            <person name="Fu W."/>
            <person name="Wang T."/>
            <person name="Wang B."/>
            <person name="Zhang J."/>
            <person name="Peng Z."/>
            <person name="Li Y."/>
            <person name="Li N."/>
            <person name="Wang J."/>
            <person name="Chen M."/>
            <person name="He Y."/>
            <person name="Tan F."/>
            <person name="Song X."/>
            <person name="Zheng Q."/>
            <person name="Huang R."/>
            <person name="Yang H."/>
            <person name="Du X."/>
            <person name="Chen L."/>
            <person name="Yang M."/>
            <person name="Gaffney P.M."/>
            <person name="Wang S."/>
            <person name="Luo L."/>
            <person name="She Z."/>
            <person name="Ming Y."/>
            <person name="Huang W."/>
            <person name="Zhang S."/>
            <person name="Huang B."/>
            <person name="Zhang Y."/>
            <person name="Qu T."/>
            <person name="Ni P."/>
            <person name="Miao G."/>
            <person name="Wang J."/>
            <person name="Wang Q."/>
            <person name="Steinberg C.E."/>
            <person name="Wang H."/>
            <person name="Li N."/>
            <person name="Qian L."/>
            <person name="Zhang G."/>
            <person name="Li Y."/>
            <person name="Yang H."/>
            <person name="Liu X."/>
            <person name="Wang J."/>
            <person name="Yin Y."/>
            <person name="Wang J."/>
        </authorList>
    </citation>
    <scope>NUCLEOTIDE SEQUENCE [LARGE SCALE GENOMIC DNA]</scope>
    <source>
        <strain evidence="2">05x7-T-G4-1.051#20</strain>
    </source>
</reference>
<name>K1QZ99_MAGGI</name>